<dbReference type="PANTHER" id="PTHR43033">
    <property type="entry name" value="TRNA(ILE)-LYSIDINE SYNTHASE-RELATED"/>
    <property type="match status" value="1"/>
</dbReference>
<keyword evidence="4 8" id="KW-0819">tRNA processing</keyword>
<comment type="domain">
    <text evidence="8">The N-terminal region contains the highly conserved SGGXDS motif, predicted to be a P-loop motif involved in ATP binding.</text>
</comment>
<dbReference type="SMART" id="SM00977">
    <property type="entry name" value="TilS_C"/>
    <property type="match status" value="1"/>
</dbReference>
<organism evidence="10 11">
    <name type="scientific">Enorma phocaeensis</name>
    <dbReference type="NCBI Taxonomy" id="1871019"/>
    <lineage>
        <taxon>Bacteria</taxon>
        <taxon>Bacillati</taxon>
        <taxon>Actinomycetota</taxon>
        <taxon>Coriobacteriia</taxon>
        <taxon>Coriobacteriales</taxon>
        <taxon>Coriobacteriaceae</taxon>
        <taxon>Enorma</taxon>
    </lineage>
</organism>
<feature type="binding site" evidence="8">
    <location>
        <begin position="32"/>
        <end position="37"/>
    </location>
    <ligand>
        <name>ATP</name>
        <dbReference type="ChEBI" id="CHEBI:30616"/>
    </ligand>
</feature>
<evidence type="ECO:0000256" key="1">
    <source>
        <dbReference type="ARBA" id="ARBA00004496"/>
    </source>
</evidence>
<dbReference type="RefSeq" id="WP_273188392.1">
    <property type="nucleotide sequence ID" value="NZ_DYUZ01000002.1"/>
</dbReference>
<evidence type="ECO:0000313" key="11">
    <source>
        <dbReference type="Proteomes" id="UP000753256"/>
    </source>
</evidence>
<dbReference type="Proteomes" id="UP000753256">
    <property type="component" value="Unassembled WGS sequence"/>
</dbReference>
<dbReference type="GO" id="GO:0005737">
    <property type="term" value="C:cytoplasm"/>
    <property type="evidence" value="ECO:0007669"/>
    <property type="project" value="UniProtKB-SubCell"/>
</dbReference>
<proteinExistence type="inferred from homology"/>
<evidence type="ECO:0000256" key="8">
    <source>
        <dbReference type="HAMAP-Rule" id="MF_01161"/>
    </source>
</evidence>
<comment type="function">
    <text evidence="8">Ligates lysine onto the cytidine present at position 34 of the AUA codon-specific tRNA(Ile) that contains the anticodon CAU, in an ATP-dependent manner. Cytidine is converted to lysidine, thus changing the amino acid specificity of the tRNA from methionine to isoleucine.</text>
</comment>
<dbReference type="CDD" id="cd01992">
    <property type="entry name" value="TilS_N"/>
    <property type="match status" value="1"/>
</dbReference>
<feature type="domain" description="Lysidine-tRNA(Ile) synthetase C-terminal" evidence="9">
    <location>
        <begin position="432"/>
        <end position="507"/>
    </location>
</feature>
<dbReference type="GO" id="GO:0006400">
    <property type="term" value="P:tRNA modification"/>
    <property type="evidence" value="ECO:0007669"/>
    <property type="project" value="UniProtKB-UniRule"/>
</dbReference>
<dbReference type="HAMAP" id="MF_01161">
    <property type="entry name" value="tRNA_Ile_lys_synt"/>
    <property type="match status" value="1"/>
</dbReference>
<comment type="catalytic activity">
    <reaction evidence="7 8">
        <text>cytidine(34) in tRNA(Ile2) + L-lysine + ATP = lysidine(34) in tRNA(Ile2) + AMP + diphosphate + H(+)</text>
        <dbReference type="Rhea" id="RHEA:43744"/>
        <dbReference type="Rhea" id="RHEA-COMP:10625"/>
        <dbReference type="Rhea" id="RHEA-COMP:10670"/>
        <dbReference type="ChEBI" id="CHEBI:15378"/>
        <dbReference type="ChEBI" id="CHEBI:30616"/>
        <dbReference type="ChEBI" id="CHEBI:32551"/>
        <dbReference type="ChEBI" id="CHEBI:33019"/>
        <dbReference type="ChEBI" id="CHEBI:82748"/>
        <dbReference type="ChEBI" id="CHEBI:83665"/>
        <dbReference type="ChEBI" id="CHEBI:456215"/>
        <dbReference type="EC" id="6.3.4.19"/>
    </reaction>
</comment>
<dbReference type="InterPro" id="IPR011063">
    <property type="entry name" value="TilS/TtcA_N"/>
</dbReference>
<evidence type="ECO:0000256" key="4">
    <source>
        <dbReference type="ARBA" id="ARBA00022694"/>
    </source>
</evidence>
<gene>
    <name evidence="8 10" type="primary">tilS</name>
    <name evidence="10" type="ORF">K8V70_00245</name>
</gene>
<evidence type="ECO:0000313" key="10">
    <source>
        <dbReference type="EMBL" id="HJG36286.1"/>
    </source>
</evidence>
<keyword evidence="3 8" id="KW-0436">Ligase</keyword>
<reference evidence="10" key="1">
    <citation type="journal article" date="2021" name="PeerJ">
        <title>Extensive microbial diversity within the chicken gut microbiome revealed by metagenomics and culture.</title>
        <authorList>
            <person name="Gilroy R."/>
            <person name="Ravi A."/>
            <person name="Getino M."/>
            <person name="Pursley I."/>
            <person name="Horton D.L."/>
            <person name="Alikhan N.F."/>
            <person name="Baker D."/>
            <person name="Gharbi K."/>
            <person name="Hall N."/>
            <person name="Watson M."/>
            <person name="Adriaenssens E.M."/>
            <person name="Foster-Nyarko E."/>
            <person name="Jarju S."/>
            <person name="Secka A."/>
            <person name="Antonio M."/>
            <person name="Oren A."/>
            <person name="Chaudhuri R.R."/>
            <person name="La Ragione R."/>
            <person name="Hildebrand F."/>
            <person name="Pallen M.J."/>
        </authorList>
    </citation>
    <scope>NUCLEOTIDE SEQUENCE</scope>
    <source>
        <strain evidence="10">ChiHjej13B12-9602</strain>
    </source>
</reference>
<comment type="caution">
    <text evidence="10">The sequence shown here is derived from an EMBL/GenBank/DDBJ whole genome shotgun (WGS) entry which is preliminary data.</text>
</comment>
<protein>
    <recommendedName>
        <fullName evidence="8">tRNA(Ile)-lysidine synthase</fullName>
        <ecNumber evidence="8">6.3.4.19</ecNumber>
    </recommendedName>
    <alternativeName>
        <fullName evidence="8">tRNA(Ile)-2-lysyl-cytidine synthase</fullName>
    </alternativeName>
    <alternativeName>
        <fullName evidence="8">tRNA(Ile)-lysidine synthetase</fullName>
    </alternativeName>
</protein>
<dbReference type="InterPro" id="IPR012094">
    <property type="entry name" value="tRNA_Ile_lys_synt"/>
</dbReference>
<evidence type="ECO:0000256" key="2">
    <source>
        <dbReference type="ARBA" id="ARBA00022490"/>
    </source>
</evidence>
<keyword evidence="5 8" id="KW-0547">Nucleotide-binding</keyword>
<dbReference type="AlphaFoldDB" id="A0A921LSL5"/>
<dbReference type="SUPFAM" id="SSF56037">
    <property type="entry name" value="PheT/TilS domain"/>
    <property type="match status" value="1"/>
</dbReference>
<dbReference type="SUPFAM" id="SSF52402">
    <property type="entry name" value="Adenine nucleotide alpha hydrolases-like"/>
    <property type="match status" value="1"/>
</dbReference>
<dbReference type="EC" id="6.3.4.19" evidence="8"/>
<keyword evidence="6 8" id="KW-0067">ATP-binding</keyword>
<sequence length="515" mass="55109">MPTVAQRYIQGQSSAAAHGPSAPASPVVLMVSGGADSTALLVMACTSKLDIGDGMGRARIARERIFVLHVNHHLRGEESDADEAFVRDLCERYGVPVCVVHASFTDLGGQNLEAAAREVRYAAARRYVRELSAERGCPRSTARIATAHTASDRTETFFMNAIKGSGLAGLSSIPRRRNIIVRPLIDMTHEELCRYLEVAGVGWREDSTNGDTAYLRNFVRHRIVPVARERNANLARVVSAACDVLGDEDAFMAQLAATALRTCTRRSREGLVVIDGARLAAAEVAIARRMVRLAVKQLDPDVRLEFRHVEAVLSCVAAGEGSLTLPGGIDARMEFGTLSLRTAAAREELVSGWLRVPGRMPLANGAVLEASLERVPSGEDAVVLARSLAAADDATTSTVLVDAASLGYAEHDVVRLKEDGSGQSAGAMGVRLWVDAPAAGDLMCPLGMHGRSKKVSDILNEEQVPVAERAQVPVVRTAPSGSVVWVGGIRLDDRFKCTAASRVLVKLVIRRVDAA</sequence>
<dbReference type="Pfam" id="PF11734">
    <property type="entry name" value="TilS_C"/>
    <property type="match status" value="1"/>
</dbReference>
<evidence type="ECO:0000256" key="7">
    <source>
        <dbReference type="ARBA" id="ARBA00048539"/>
    </source>
</evidence>
<evidence type="ECO:0000256" key="3">
    <source>
        <dbReference type="ARBA" id="ARBA00022598"/>
    </source>
</evidence>
<comment type="subcellular location">
    <subcellularLocation>
        <location evidence="1 8">Cytoplasm</location>
    </subcellularLocation>
</comment>
<dbReference type="InterPro" id="IPR012795">
    <property type="entry name" value="tRNA_Ile_lys_synt_N"/>
</dbReference>
<dbReference type="Gene3D" id="1.20.59.20">
    <property type="match status" value="1"/>
</dbReference>
<comment type="similarity">
    <text evidence="8">Belongs to the tRNA(Ile)-lysidine synthase family.</text>
</comment>
<evidence type="ECO:0000256" key="6">
    <source>
        <dbReference type="ARBA" id="ARBA00022840"/>
    </source>
</evidence>
<dbReference type="InterPro" id="IPR014729">
    <property type="entry name" value="Rossmann-like_a/b/a_fold"/>
</dbReference>
<keyword evidence="2 8" id="KW-0963">Cytoplasm</keyword>
<reference evidence="10" key="2">
    <citation type="submission" date="2021-09" db="EMBL/GenBank/DDBJ databases">
        <authorList>
            <person name="Gilroy R."/>
        </authorList>
    </citation>
    <scope>NUCLEOTIDE SEQUENCE</scope>
    <source>
        <strain evidence="10">ChiHjej13B12-9602</strain>
    </source>
</reference>
<accession>A0A921LSL5</accession>
<dbReference type="GO" id="GO:0032267">
    <property type="term" value="F:tRNA(Ile)-lysidine synthase activity"/>
    <property type="evidence" value="ECO:0007669"/>
    <property type="project" value="UniProtKB-EC"/>
</dbReference>
<evidence type="ECO:0000256" key="5">
    <source>
        <dbReference type="ARBA" id="ARBA00022741"/>
    </source>
</evidence>
<name>A0A921LSL5_9ACTN</name>
<dbReference type="NCBIfam" id="TIGR02433">
    <property type="entry name" value="lysidine_TilS_C"/>
    <property type="match status" value="1"/>
</dbReference>
<dbReference type="PANTHER" id="PTHR43033:SF1">
    <property type="entry name" value="TRNA(ILE)-LYSIDINE SYNTHASE-RELATED"/>
    <property type="match status" value="1"/>
</dbReference>
<dbReference type="Gene3D" id="3.40.50.620">
    <property type="entry name" value="HUPs"/>
    <property type="match status" value="1"/>
</dbReference>
<evidence type="ECO:0000259" key="9">
    <source>
        <dbReference type="SMART" id="SM00977"/>
    </source>
</evidence>
<dbReference type="GO" id="GO:0005524">
    <property type="term" value="F:ATP binding"/>
    <property type="evidence" value="ECO:0007669"/>
    <property type="project" value="UniProtKB-UniRule"/>
</dbReference>
<dbReference type="SUPFAM" id="SSF82829">
    <property type="entry name" value="MesJ substrate recognition domain-like"/>
    <property type="match status" value="1"/>
</dbReference>
<dbReference type="NCBIfam" id="TIGR02432">
    <property type="entry name" value="lysidine_TilS_N"/>
    <property type="match status" value="1"/>
</dbReference>
<dbReference type="EMBL" id="DYUZ01000002">
    <property type="protein sequence ID" value="HJG36286.1"/>
    <property type="molecule type" value="Genomic_DNA"/>
</dbReference>
<dbReference type="InterPro" id="IPR012796">
    <property type="entry name" value="Lysidine-tRNA-synth_C"/>
</dbReference>
<dbReference type="Pfam" id="PF01171">
    <property type="entry name" value="ATP_bind_3"/>
    <property type="match status" value="1"/>
</dbReference>